<keyword evidence="2" id="KW-1185">Reference proteome</keyword>
<accession>A0A1J9P782</accession>
<sequence>MTNAQTVLDYLMVAPQGLTTEETNKTPNTTNDNYSWRDINNVSNWSEFTYVYVMQRYKNLLQSAQIASESMLISSSQSINIKLIQLSALQASFQHLAL</sequence>
<dbReference type="EMBL" id="LGRN01000465">
    <property type="protein sequence ID" value="OJD11966.1"/>
    <property type="molecule type" value="Genomic_DNA"/>
</dbReference>
<comment type="caution">
    <text evidence="1">The sequence shown here is derived from an EMBL/GenBank/DDBJ whole genome shotgun (WGS) entry which is preliminary data.</text>
</comment>
<dbReference type="VEuPathDB" id="FungiDB:AJ78_07367"/>
<protein>
    <submittedName>
        <fullName evidence="1">Uncharacterized protein</fullName>
    </submittedName>
</protein>
<dbReference type="Proteomes" id="UP000182235">
    <property type="component" value="Unassembled WGS sequence"/>
</dbReference>
<organism evidence="1 2">
    <name type="scientific">Emergomyces pasteurianus Ep9510</name>
    <dbReference type="NCBI Taxonomy" id="1447872"/>
    <lineage>
        <taxon>Eukaryota</taxon>
        <taxon>Fungi</taxon>
        <taxon>Dikarya</taxon>
        <taxon>Ascomycota</taxon>
        <taxon>Pezizomycotina</taxon>
        <taxon>Eurotiomycetes</taxon>
        <taxon>Eurotiomycetidae</taxon>
        <taxon>Onygenales</taxon>
        <taxon>Ajellomycetaceae</taxon>
        <taxon>Emergomyces</taxon>
    </lineage>
</organism>
<evidence type="ECO:0000313" key="1">
    <source>
        <dbReference type="EMBL" id="OJD11966.1"/>
    </source>
</evidence>
<reference evidence="1 2" key="1">
    <citation type="submission" date="2015-07" db="EMBL/GenBank/DDBJ databases">
        <title>Emmonsia species relationships and genome sequence.</title>
        <authorList>
            <consortium name="The Broad Institute Genomics Platform"/>
            <person name="Cuomo C.A."/>
            <person name="Munoz J.F."/>
            <person name="Imamovic A."/>
            <person name="Priest M.E."/>
            <person name="Young S."/>
            <person name="Clay O.K."/>
            <person name="McEwen J.G."/>
        </authorList>
    </citation>
    <scope>NUCLEOTIDE SEQUENCE [LARGE SCALE GENOMIC DNA]</scope>
    <source>
        <strain evidence="1 2">UAMH 9510</strain>
    </source>
</reference>
<dbReference type="AlphaFoldDB" id="A0A1J9P782"/>
<gene>
    <name evidence="1" type="ORF">AJ78_07367</name>
</gene>
<proteinExistence type="predicted"/>
<evidence type="ECO:0000313" key="2">
    <source>
        <dbReference type="Proteomes" id="UP000182235"/>
    </source>
</evidence>
<name>A0A1J9P782_9EURO</name>
<dbReference type="STRING" id="1447872.A0A1J9P782"/>